<proteinExistence type="predicted"/>
<sequence>MKLAPNVKQQSRGIKHKETEVIIFAGSDAWSHAKQWQEHDARMAGDNEPPVWLGEQQLSELDKLQIVPEGRKSVRIFRTGYLAPVMIKAIGQKLAAAGVQDANFYPEGMHCQEVQNWREYLARERQNLSDGLVIELPVKQKMQLSQMADSERAQLLADRFDGVCVHPESEIVHVWRGGVWCPVSTMELSREMVAIYSEHRATFSKRVINNAVEALKVIAQPMGEPSGDLLPFANGALDLKTGE</sequence>
<protein>
    <submittedName>
        <fullName evidence="2">DNA primase</fullName>
    </submittedName>
</protein>
<accession>A0AAN3NT70</accession>
<organism evidence="2 3">
    <name type="scientific">Escherichia coli</name>
    <dbReference type="NCBI Taxonomy" id="562"/>
    <lineage>
        <taxon>Bacteria</taxon>
        <taxon>Pseudomonadati</taxon>
        <taxon>Pseudomonadota</taxon>
        <taxon>Gammaproteobacteria</taxon>
        <taxon>Enterobacterales</taxon>
        <taxon>Enterobacteriaceae</taxon>
        <taxon>Escherichia</taxon>
    </lineage>
</organism>
<evidence type="ECO:0000313" key="2">
    <source>
        <dbReference type="EMBL" id="EGE1986977.1"/>
    </source>
</evidence>
<reference evidence="2" key="1">
    <citation type="submission" date="2018-05" db="EMBL/GenBank/DDBJ databases">
        <authorList>
            <person name="Ashton P.M."/>
            <person name="Dallman T."/>
            <person name="Nair S."/>
            <person name="De Pinna E."/>
            <person name="Peters T."/>
            <person name="Grant K."/>
        </authorList>
    </citation>
    <scope>NUCLEOTIDE SEQUENCE</scope>
    <source>
        <strain evidence="2">412057</strain>
    </source>
</reference>
<comment type="caution">
    <text evidence="2">The sequence shown here is derived from an EMBL/GenBank/DDBJ whole genome shotgun (WGS) entry which is preliminary data.</text>
</comment>
<dbReference type="InterPro" id="IPR014818">
    <property type="entry name" value="Phage/plasmid_primase_P4_C"/>
</dbReference>
<name>A0AAN3NT70_ECOLX</name>
<dbReference type="Proteomes" id="UP000854059">
    <property type="component" value="Unassembled WGS sequence"/>
</dbReference>
<evidence type="ECO:0000313" key="3">
    <source>
        <dbReference type="Proteomes" id="UP000854059"/>
    </source>
</evidence>
<dbReference type="AlphaFoldDB" id="A0AAN3NT70"/>
<gene>
    <name evidence="2" type="ORF">DL968_04780</name>
</gene>
<dbReference type="EMBL" id="AAVTXU010000012">
    <property type="protein sequence ID" value="EGE1986977.1"/>
    <property type="molecule type" value="Genomic_DNA"/>
</dbReference>
<feature type="non-terminal residue" evidence="2">
    <location>
        <position position="243"/>
    </location>
</feature>
<dbReference type="Pfam" id="PF08706">
    <property type="entry name" value="D5_N"/>
    <property type="match status" value="1"/>
</dbReference>
<feature type="domain" description="Bacteriophage/plasmid primase P4 C-terminal" evidence="1">
    <location>
        <begin position="153"/>
        <end position="243"/>
    </location>
</feature>
<evidence type="ECO:0000259" key="1">
    <source>
        <dbReference type="Pfam" id="PF08706"/>
    </source>
</evidence>